<reference evidence="1" key="2">
    <citation type="submission" date="2017-10" db="EMBL/GenBank/DDBJ databases">
        <title>Ladona fulva Genome sequencing and assembly.</title>
        <authorList>
            <person name="Murali S."/>
            <person name="Richards S."/>
            <person name="Bandaranaike D."/>
            <person name="Bellair M."/>
            <person name="Blankenburg K."/>
            <person name="Chao H."/>
            <person name="Dinh H."/>
            <person name="Doddapaneni H."/>
            <person name="Dugan-Rocha S."/>
            <person name="Elkadiri S."/>
            <person name="Gnanaolivu R."/>
            <person name="Hernandez B."/>
            <person name="Skinner E."/>
            <person name="Javaid M."/>
            <person name="Lee S."/>
            <person name="Li M."/>
            <person name="Ming W."/>
            <person name="Munidasa M."/>
            <person name="Muniz J."/>
            <person name="Nguyen L."/>
            <person name="Hughes D."/>
            <person name="Osuji N."/>
            <person name="Pu L.-L."/>
            <person name="Puazo M."/>
            <person name="Qu C."/>
            <person name="Quiroz J."/>
            <person name="Raj R."/>
            <person name="Weissenberger G."/>
            <person name="Xin Y."/>
            <person name="Zou X."/>
            <person name="Han Y."/>
            <person name="Worley K."/>
            <person name="Muzny D."/>
            <person name="Gibbs R."/>
        </authorList>
    </citation>
    <scope>NUCLEOTIDE SEQUENCE</scope>
    <source>
        <strain evidence="1">Sampled in the wild</strain>
    </source>
</reference>
<comment type="caution">
    <text evidence="1">The sequence shown here is derived from an EMBL/GenBank/DDBJ whole genome shotgun (WGS) entry which is preliminary data.</text>
</comment>
<keyword evidence="2" id="KW-1185">Reference proteome</keyword>
<accession>A0A8K0KK77</accession>
<proteinExistence type="predicted"/>
<protein>
    <submittedName>
        <fullName evidence="1">Uncharacterized protein</fullName>
    </submittedName>
</protein>
<evidence type="ECO:0000313" key="1">
    <source>
        <dbReference type="EMBL" id="KAG8236395.1"/>
    </source>
</evidence>
<name>A0A8K0KK77_LADFU</name>
<dbReference type="EMBL" id="KZ309022">
    <property type="protein sequence ID" value="KAG8236395.1"/>
    <property type="molecule type" value="Genomic_DNA"/>
</dbReference>
<sequence length="104" mass="11797">MEGELSGDLYTFHEAVSQLQLQEEEVLDMHKIVVEMSEPWHKQYSALLQSTNAVDYDQDGTVYLDQMYIVLASKLNNNNVSDNIDVAKVKVYRFLIGSIAEPAT</sequence>
<evidence type="ECO:0000313" key="2">
    <source>
        <dbReference type="Proteomes" id="UP000792457"/>
    </source>
</evidence>
<dbReference type="OrthoDB" id="3176171at2759"/>
<dbReference type="Proteomes" id="UP000792457">
    <property type="component" value="Unassembled WGS sequence"/>
</dbReference>
<gene>
    <name evidence="1" type="ORF">J437_LFUL014916</name>
</gene>
<organism evidence="1 2">
    <name type="scientific">Ladona fulva</name>
    <name type="common">Scarce chaser dragonfly</name>
    <name type="synonym">Libellula fulva</name>
    <dbReference type="NCBI Taxonomy" id="123851"/>
    <lineage>
        <taxon>Eukaryota</taxon>
        <taxon>Metazoa</taxon>
        <taxon>Ecdysozoa</taxon>
        <taxon>Arthropoda</taxon>
        <taxon>Hexapoda</taxon>
        <taxon>Insecta</taxon>
        <taxon>Pterygota</taxon>
        <taxon>Palaeoptera</taxon>
        <taxon>Odonata</taxon>
        <taxon>Epiprocta</taxon>
        <taxon>Anisoptera</taxon>
        <taxon>Libelluloidea</taxon>
        <taxon>Libellulidae</taxon>
        <taxon>Ladona</taxon>
    </lineage>
</organism>
<dbReference type="AlphaFoldDB" id="A0A8K0KK77"/>
<reference evidence="1" key="1">
    <citation type="submission" date="2013-04" db="EMBL/GenBank/DDBJ databases">
        <authorList>
            <person name="Qu J."/>
            <person name="Murali S.C."/>
            <person name="Bandaranaike D."/>
            <person name="Bellair M."/>
            <person name="Blankenburg K."/>
            <person name="Chao H."/>
            <person name="Dinh H."/>
            <person name="Doddapaneni H."/>
            <person name="Downs B."/>
            <person name="Dugan-Rocha S."/>
            <person name="Elkadiri S."/>
            <person name="Gnanaolivu R.D."/>
            <person name="Hernandez B."/>
            <person name="Javaid M."/>
            <person name="Jayaseelan J.C."/>
            <person name="Lee S."/>
            <person name="Li M."/>
            <person name="Ming W."/>
            <person name="Munidasa M."/>
            <person name="Muniz J."/>
            <person name="Nguyen L."/>
            <person name="Ongeri F."/>
            <person name="Osuji N."/>
            <person name="Pu L.-L."/>
            <person name="Puazo M."/>
            <person name="Qu C."/>
            <person name="Quiroz J."/>
            <person name="Raj R."/>
            <person name="Weissenberger G."/>
            <person name="Xin Y."/>
            <person name="Zou X."/>
            <person name="Han Y."/>
            <person name="Richards S."/>
            <person name="Worley K."/>
            <person name="Muzny D."/>
            <person name="Gibbs R."/>
        </authorList>
    </citation>
    <scope>NUCLEOTIDE SEQUENCE</scope>
    <source>
        <strain evidence="1">Sampled in the wild</strain>
    </source>
</reference>